<gene>
    <name evidence="2" type="ORF">EV195_10814</name>
</gene>
<name>A0A4R2NQE6_9FLAO</name>
<feature type="chain" id="PRO_5020915561" description="Lipoprotein" evidence="1">
    <location>
        <begin position="25"/>
        <end position="117"/>
    </location>
</feature>
<dbReference type="AlphaFoldDB" id="A0A4R2NQE6"/>
<feature type="signal peptide" evidence="1">
    <location>
        <begin position="1"/>
        <end position="24"/>
    </location>
</feature>
<evidence type="ECO:0008006" key="4">
    <source>
        <dbReference type="Google" id="ProtNLM"/>
    </source>
</evidence>
<comment type="caution">
    <text evidence="2">The sequence shown here is derived from an EMBL/GenBank/DDBJ whole genome shotgun (WGS) entry which is preliminary data.</text>
</comment>
<reference evidence="2 3" key="1">
    <citation type="submission" date="2019-03" db="EMBL/GenBank/DDBJ databases">
        <title>Genomic Encyclopedia of Type Strains, Phase IV (KMG-IV): sequencing the most valuable type-strain genomes for metagenomic binning, comparative biology and taxonomic classification.</title>
        <authorList>
            <person name="Goeker M."/>
        </authorList>
    </citation>
    <scope>NUCLEOTIDE SEQUENCE [LARGE SCALE GENOMIC DNA]</scope>
    <source>
        <strain evidence="2 3">DSM 14836</strain>
    </source>
</reference>
<dbReference type="PROSITE" id="PS51257">
    <property type="entry name" value="PROKAR_LIPOPROTEIN"/>
    <property type="match status" value="1"/>
</dbReference>
<evidence type="ECO:0000256" key="1">
    <source>
        <dbReference type="SAM" id="SignalP"/>
    </source>
</evidence>
<organism evidence="2 3">
    <name type="scientific">Tenacibaculum skagerrakense</name>
    <dbReference type="NCBI Taxonomy" id="186571"/>
    <lineage>
        <taxon>Bacteria</taxon>
        <taxon>Pseudomonadati</taxon>
        <taxon>Bacteroidota</taxon>
        <taxon>Flavobacteriia</taxon>
        <taxon>Flavobacteriales</taxon>
        <taxon>Flavobacteriaceae</taxon>
        <taxon>Tenacibaculum</taxon>
    </lineage>
</organism>
<keyword evidence="1" id="KW-0732">Signal</keyword>
<evidence type="ECO:0000313" key="2">
    <source>
        <dbReference type="EMBL" id="TCP23545.1"/>
    </source>
</evidence>
<proteinExistence type="predicted"/>
<keyword evidence="3" id="KW-1185">Reference proteome</keyword>
<dbReference type="EMBL" id="SLXM01000008">
    <property type="protein sequence ID" value="TCP23545.1"/>
    <property type="molecule type" value="Genomic_DNA"/>
</dbReference>
<dbReference type="OrthoDB" id="1162264at2"/>
<protein>
    <recommendedName>
        <fullName evidence="4">Lipoprotein</fullName>
    </recommendedName>
</protein>
<evidence type="ECO:0000313" key="3">
    <source>
        <dbReference type="Proteomes" id="UP000294564"/>
    </source>
</evidence>
<dbReference type="Proteomes" id="UP000294564">
    <property type="component" value="Unassembled WGS sequence"/>
</dbReference>
<dbReference type="RefSeq" id="WP_132795364.1">
    <property type="nucleotide sequence ID" value="NZ_SLXM01000008.1"/>
</dbReference>
<sequence>MNHLKNFTLFSFLFVFLLSCNSSKKVTDNNNDTTDTSEYFIDNGYEKAIITNSKNNSGCALIIKLENSKELLDPLEINPDNYPNEQKIWFKFSASRMMNRCERARPVKVIDIKKRDE</sequence>
<accession>A0A4R2NQE6</accession>